<sequence length="212" mass="24965">MHSNCAKFLQEVINWETVRKRSSACPFEITARKTLKRKQGDANEHEGRALMLPRSLTEHRPGCSQVQVNQQEQQHLQQQTEQPVMQEWSEFRKQVVEEMMQISRGSQRWQASLSHQHQGQEAEGGDGIHAVGQIDRPLQQQLQQPQQQQQLQNEEDQYQQLVQRNQELQRQLNHMEQQLQQEQQLQEEDEEEEEEEENENEEELVRAGGLGI</sequence>
<feature type="region of interest" description="Disordered" evidence="1">
    <location>
        <begin position="172"/>
        <end position="212"/>
    </location>
</feature>
<accession>A0A914XDQ2</accession>
<name>A0A914XDQ2_9BILA</name>
<feature type="compositionally biased region" description="Polar residues" evidence="1">
    <location>
        <begin position="106"/>
        <end position="119"/>
    </location>
</feature>
<feature type="region of interest" description="Disordered" evidence="1">
    <location>
        <begin position="106"/>
        <end position="128"/>
    </location>
</feature>
<proteinExistence type="predicted"/>
<evidence type="ECO:0000313" key="2">
    <source>
        <dbReference type="Proteomes" id="UP000887566"/>
    </source>
</evidence>
<feature type="compositionally biased region" description="Acidic residues" evidence="1">
    <location>
        <begin position="185"/>
        <end position="202"/>
    </location>
</feature>
<protein>
    <submittedName>
        <fullName evidence="3">Uncharacterized protein</fullName>
    </submittedName>
</protein>
<evidence type="ECO:0000313" key="3">
    <source>
        <dbReference type="WBParaSite" id="PSAMB.scaffold758size41815.g8534.t1"/>
    </source>
</evidence>
<keyword evidence="2" id="KW-1185">Reference proteome</keyword>
<dbReference type="WBParaSite" id="PSAMB.scaffold758size41815.g8534.t1">
    <property type="protein sequence ID" value="PSAMB.scaffold758size41815.g8534.t1"/>
    <property type="gene ID" value="PSAMB.scaffold758size41815.g8534"/>
</dbReference>
<reference evidence="3" key="1">
    <citation type="submission" date="2022-11" db="UniProtKB">
        <authorList>
            <consortium name="WormBaseParasite"/>
        </authorList>
    </citation>
    <scope>IDENTIFICATION</scope>
</reference>
<dbReference type="AlphaFoldDB" id="A0A914XDQ2"/>
<organism evidence="2 3">
    <name type="scientific">Plectus sambesii</name>
    <dbReference type="NCBI Taxonomy" id="2011161"/>
    <lineage>
        <taxon>Eukaryota</taxon>
        <taxon>Metazoa</taxon>
        <taxon>Ecdysozoa</taxon>
        <taxon>Nematoda</taxon>
        <taxon>Chromadorea</taxon>
        <taxon>Plectida</taxon>
        <taxon>Plectina</taxon>
        <taxon>Plectoidea</taxon>
        <taxon>Plectidae</taxon>
        <taxon>Plectus</taxon>
    </lineage>
</organism>
<dbReference type="Proteomes" id="UP000887566">
    <property type="component" value="Unplaced"/>
</dbReference>
<evidence type="ECO:0000256" key="1">
    <source>
        <dbReference type="SAM" id="MobiDB-lite"/>
    </source>
</evidence>